<reference evidence="1 2" key="1">
    <citation type="submission" date="2021-06" db="EMBL/GenBank/DDBJ databases">
        <title>Complete genome sequence of the secondary alcohol utilizing methanogen Methanospirillum hungatei strain GP1.</title>
        <authorList>
            <person name="Day L.A."/>
            <person name="Costa K.C."/>
        </authorList>
    </citation>
    <scope>NUCLEOTIDE SEQUENCE [LARGE SCALE GENOMIC DNA]</scope>
    <source>
        <strain evidence="1 2">GP1</strain>
    </source>
</reference>
<dbReference type="AlphaFoldDB" id="A0A8F5VQ34"/>
<accession>A0A8F5VQ34</accession>
<dbReference type="Proteomes" id="UP000694228">
    <property type="component" value="Chromosome"/>
</dbReference>
<evidence type="ECO:0000313" key="1">
    <source>
        <dbReference type="EMBL" id="QXO95873.1"/>
    </source>
</evidence>
<name>A0A8F5VQ34_METHU</name>
<evidence type="ECO:0000313" key="2">
    <source>
        <dbReference type="Proteomes" id="UP000694228"/>
    </source>
</evidence>
<dbReference type="EMBL" id="CP077107">
    <property type="protein sequence ID" value="QXO95873.1"/>
    <property type="molecule type" value="Genomic_DNA"/>
</dbReference>
<proteinExistence type="predicted"/>
<sequence length="54" mass="6329">MSDLDDGPSIRICSQCGEETEYEYDDYEWEARDCLCEQCEDDQETEELLALDII</sequence>
<protein>
    <submittedName>
        <fullName evidence="1">Uncharacterized protein</fullName>
    </submittedName>
</protein>
<organism evidence="1 2">
    <name type="scientific">Methanospirillum hungatei</name>
    <dbReference type="NCBI Taxonomy" id="2203"/>
    <lineage>
        <taxon>Archaea</taxon>
        <taxon>Methanobacteriati</taxon>
        <taxon>Methanobacteriota</taxon>
        <taxon>Stenosarchaea group</taxon>
        <taxon>Methanomicrobia</taxon>
        <taxon>Methanomicrobiales</taxon>
        <taxon>Methanospirillaceae</taxon>
        <taxon>Methanospirillum</taxon>
    </lineage>
</organism>
<gene>
    <name evidence="1" type="ORF">KSK55_05640</name>
</gene>